<dbReference type="InterPro" id="IPR036291">
    <property type="entry name" value="NAD(P)-bd_dom_sf"/>
</dbReference>
<dbReference type="GO" id="GO:0016491">
    <property type="term" value="F:oxidoreductase activity"/>
    <property type="evidence" value="ECO:0007669"/>
    <property type="project" value="UniProtKB-KW"/>
</dbReference>
<feature type="domain" description="Alanine dehydrogenase/pyridine nucleotide transhydrogenase NAD(H)-binding" evidence="16">
    <location>
        <begin position="146"/>
        <end position="311"/>
    </location>
</feature>
<evidence type="ECO:0000256" key="15">
    <source>
        <dbReference type="SAM" id="Phobius"/>
    </source>
</evidence>
<comment type="similarity">
    <text evidence="3 14">Belongs to the AlaDH/PNT family.</text>
</comment>
<keyword evidence="9 14" id="KW-1278">Translocase</keyword>
<dbReference type="EMBL" id="JBANEI010000005">
    <property type="protein sequence ID" value="MEI2682034.1"/>
    <property type="molecule type" value="Genomic_DNA"/>
</dbReference>
<evidence type="ECO:0000259" key="17">
    <source>
        <dbReference type="SMART" id="SM01003"/>
    </source>
</evidence>
<comment type="function">
    <text evidence="1 14">The transhydrogenation between NADH and NADP is coupled to respiration and ATP hydrolysis and functions as a proton pump across the membrane.</text>
</comment>
<dbReference type="NCBIfam" id="NF006942">
    <property type="entry name" value="PRK09424.1"/>
    <property type="match status" value="1"/>
</dbReference>
<dbReference type="Proteomes" id="UP001306592">
    <property type="component" value="Unassembled WGS sequence"/>
</dbReference>
<keyword evidence="6 15" id="KW-0812">Transmembrane</keyword>
<keyword evidence="7 14" id="KW-0547">Nucleotide-binding</keyword>
<sequence length="509" mass="53757">MLIGITKERLANEARAAATPKTVEQLLKLGFSVAVESGAGKLASFEDAAFEAVGATITDSVTVWQSDIVLKVNAPTDEEIALTRAGSTLVSFIWPAQNPELLQKLAARNVTVMAMDSVPRISRAQSLDALSSMANIAGYRAIVEAAHEFGRFFTGQITAAGKVQPAKVMVIGAGVAGLAAIGAARSLGAIVRAFDTRPEVKEQVQSMGAEFLELDFAEEAGSGDGYAKVMSEAFIKAEMALFAAQAEEVDIIVTTALIPGKPAPKLITAEMVASMKPGSVIVDLAAQNGGNCELTVADTVTTSPNGVKIIGYTDLPSRLPTQSSQLYGTNLVNLMKLLCKEKDGNIVIDFDDVVVRGVTVIREGEVTWPAPPIQVSAAPKAAAAQVQVEKPAAKPVSPMRKYGLIVLAIVLFGWLANVAPPEFLSHFTVFALSCVVGYYVVWNVSHALHTPLMSVTNAISGIIVVGAVLQIGHGGWVSFLSFVAVLIASINIFGGFTVTQRMLKMFRKN</sequence>
<keyword evidence="5" id="KW-0997">Cell inner membrane</keyword>
<proteinExistence type="inferred from homology"/>
<feature type="transmembrane region" description="Helical" evidence="15">
    <location>
        <begin position="454"/>
        <end position="473"/>
    </location>
</feature>
<evidence type="ECO:0000256" key="9">
    <source>
        <dbReference type="ARBA" id="ARBA00022967"/>
    </source>
</evidence>
<evidence type="ECO:0000256" key="6">
    <source>
        <dbReference type="ARBA" id="ARBA00022692"/>
    </source>
</evidence>
<evidence type="ECO:0000256" key="7">
    <source>
        <dbReference type="ARBA" id="ARBA00022741"/>
    </source>
</evidence>
<dbReference type="PIRSF" id="PIRSF000203">
    <property type="entry name" value="NADP_transhydrogenase_alpha"/>
    <property type="match status" value="1"/>
</dbReference>
<evidence type="ECO:0000256" key="12">
    <source>
        <dbReference type="ARBA" id="ARBA00023136"/>
    </source>
</evidence>
<gene>
    <name evidence="18" type="primary">pntA</name>
    <name evidence="18" type="ORF">V8N49_10220</name>
</gene>
<evidence type="ECO:0000256" key="13">
    <source>
        <dbReference type="ARBA" id="ARBA00048202"/>
    </source>
</evidence>
<evidence type="ECO:0000256" key="1">
    <source>
        <dbReference type="ARBA" id="ARBA00003943"/>
    </source>
</evidence>
<dbReference type="EC" id="7.1.1.1" evidence="14"/>
<reference evidence="18 19" key="1">
    <citation type="submission" date="2024-02" db="EMBL/GenBank/DDBJ databases">
        <title>First report Erwinia aphidicola in onion in Chile.</title>
        <authorList>
            <person name="Valenzuela M."/>
            <person name="Pena M."/>
            <person name="Dutta B."/>
        </authorList>
    </citation>
    <scope>NUCLEOTIDE SEQUENCE [LARGE SCALE GENOMIC DNA]</scope>
    <source>
        <strain evidence="18 19">QCJ3A</strain>
    </source>
</reference>
<protein>
    <recommendedName>
        <fullName evidence="14">NAD(P) transhydrogenase subunit alpha</fullName>
        <ecNumber evidence="14">7.1.1.1</ecNumber>
    </recommendedName>
</protein>
<dbReference type="NCBIfam" id="TIGR00561">
    <property type="entry name" value="pntA"/>
    <property type="match status" value="1"/>
</dbReference>
<dbReference type="SUPFAM" id="SSF52283">
    <property type="entry name" value="Formate/glycerate dehydrogenase catalytic domain-like"/>
    <property type="match status" value="1"/>
</dbReference>
<dbReference type="Pfam" id="PF12769">
    <property type="entry name" value="PNTB_4TM"/>
    <property type="match status" value="1"/>
</dbReference>
<evidence type="ECO:0000256" key="5">
    <source>
        <dbReference type="ARBA" id="ARBA00022519"/>
    </source>
</evidence>
<evidence type="ECO:0000313" key="19">
    <source>
        <dbReference type="Proteomes" id="UP001306592"/>
    </source>
</evidence>
<dbReference type="SMART" id="SM01002">
    <property type="entry name" value="AlaDh_PNT_C"/>
    <property type="match status" value="1"/>
</dbReference>
<dbReference type="InterPro" id="IPR007698">
    <property type="entry name" value="AlaDH/PNT_NAD(H)-bd"/>
</dbReference>
<comment type="subcellular location">
    <subcellularLocation>
        <location evidence="2">Cell inner membrane</location>
        <topology evidence="2">Multi-pass membrane protein</topology>
    </subcellularLocation>
</comment>
<keyword evidence="12 15" id="KW-0472">Membrane</keyword>
<dbReference type="GeneID" id="89473411"/>
<dbReference type="Pfam" id="PF05222">
    <property type="entry name" value="AlaDh_PNT_N"/>
    <property type="match status" value="1"/>
</dbReference>
<dbReference type="PROSITE" id="PS00837">
    <property type="entry name" value="ALADH_PNT_2"/>
    <property type="match status" value="1"/>
</dbReference>
<evidence type="ECO:0000256" key="14">
    <source>
        <dbReference type="PIRNR" id="PIRNR000203"/>
    </source>
</evidence>
<keyword evidence="11 14" id="KW-0520">NAD</keyword>
<evidence type="ECO:0000256" key="2">
    <source>
        <dbReference type="ARBA" id="ARBA00004429"/>
    </source>
</evidence>
<dbReference type="PANTHER" id="PTHR10160">
    <property type="entry name" value="NAD(P) TRANSHYDROGENASE"/>
    <property type="match status" value="1"/>
</dbReference>
<evidence type="ECO:0000256" key="3">
    <source>
        <dbReference type="ARBA" id="ARBA00005689"/>
    </source>
</evidence>
<dbReference type="SUPFAM" id="SSF51735">
    <property type="entry name" value="NAD(P)-binding Rossmann-fold domains"/>
    <property type="match status" value="1"/>
</dbReference>
<dbReference type="RefSeq" id="WP_230048531.1">
    <property type="nucleotide sequence ID" value="NZ_CAKKMT010000001.1"/>
</dbReference>
<dbReference type="InterPro" id="IPR024605">
    <property type="entry name" value="NADP_transhyd_a_C"/>
</dbReference>
<name>A0ABU8DET2_ERWAP</name>
<comment type="caution">
    <text evidence="18">The sequence shown here is derived from an EMBL/GenBank/DDBJ whole genome shotgun (WGS) entry which is preliminary data.</text>
</comment>
<dbReference type="CDD" id="cd05304">
    <property type="entry name" value="Rubrum_tdh"/>
    <property type="match status" value="1"/>
</dbReference>
<feature type="transmembrane region" description="Helical" evidence="15">
    <location>
        <begin position="479"/>
        <end position="499"/>
    </location>
</feature>
<evidence type="ECO:0000256" key="4">
    <source>
        <dbReference type="ARBA" id="ARBA00022475"/>
    </source>
</evidence>
<keyword evidence="4" id="KW-1003">Cell membrane</keyword>
<dbReference type="InterPro" id="IPR008143">
    <property type="entry name" value="Ala_DH/PNT_CS2"/>
</dbReference>
<dbReference type="InterPro" id="IPR007886">
    <property type="entry name" value="AlaDH/PNT_N"/>
</dbReference>
<organism evidence="18 19">
    <name type="scientific">Erwinia aphidicola</name>
    <dbReference type="NCBI Taxonomy" id="68334"/>
    <lineage>
        <taxon>Bacteria</taxon>
        <taxon>Pseudomonadati</taxon>
        <taxon>Pseudomonadota</taxon>
        <taxon>Gammaproteobacteria</taxon>
        <taxon>Enterobacterales</taxon>
        <taxon>Erwiniaceae</taxon>
        <taxon>Erwinia</taxon>
    </lineage>
</organism>
<dbReference type="SMART" id="SM01003">
    <property type="entry name" value="AlaDh_PNT_N"/>
    <property type="match status" value="1"/>
</dbReference>
<keyword evidence="10 15" id="KW-1133">Transmembrane helix</keyword>
<feature type="transmembrane region" description="Helical" evidence="15">
    <location>
        <begin position="399"/>
        <end position="417"/>
    </location>
</feature>
<evidence type="ECO:0000259" key="16">
    <source>
        <dbReference type="SMART" id="SM01002"/>
    </source>
</evidence>
<feature type="domain" description="Alanine dehydrogenase/pyridine nucleotide transhydrogenase N-terminal" evidence="17">
    <location>
        <begin position="4"/>
        <end position="137"/>
    </location>
</feature>
<evidence type="ECO:0000313" key="18">
    <source>
        <dbReference type="EMBL" id="MEI2682034.1"/>
    </source>
</evidence>
<dbReference type="Gene3D" id="3.40.50.720">
    <property type="entry name" value="NAD(P)-binding Rossmann-like Domain"/>
    <property type="match status" value="2"/>
</dbReference>
<dbReference type="InterPro" id="IPR026255">
    <property type="entry name" value="NADP_transhyd_a"/>
</dbReference>
<accession>A0ABU8DET2</accession>
<keyword evidence="18" id="KW-0560">Oxidoreductase</keyword>
<comment type="catalytic activity">
    <reaction evidence="13 14">
        <text>NAD(+) + NADPH + H(+)(in) = NADH + NADP(+) + H(+)(out)</text>
        <dbReference type="Rhea" id="RHEA:47992"/>
        <dbReference type="ChEBI" id="CHEBI:15378"/>
        <dbReference type="ChEBI" id="CHEBI:57540"/>
        <dbReference type="ChEBI" id="CHEBI:57783"/>
        <dbReference type="ChEBI" id="CHEBI:57945"/>
        <dbReference type="ChEBI" id="CHEBI:58349"/>
        <dbReference type="EC" id="7.1.1.1"/>
    </reaction>
</comment>
<dbReference type="Pfam" id="PF01262">
    <property type="entry name" value="AlaDh_PNT_C"/>
    <property type="match status" value="1"/>
</dbReference>
<evidence type="ECO:0000256" key="8">
    <source>
        <dbReference type="ARBA" id="ARBA00022857"/>
    </source>
</evidence>
<evidence type="ECO:0000256" key="10">
    <source>
        <dbReference type="ARBA" id="ARBA00022989"/>
    </source>
</evidence>
<evidence type="ECO:0000256" key="11">
    <source>
        <dbReference type="ARBA" id="ARBA00023027"/>
    </source>
</evidence>
<keyword evidence="8 14" id="KW-0521">NADP</keyword>
<feature type="transmembrane region" description="Helical" evidence="15">
    <location>
        <begin position="423"/>
        <end position="442"/>
    </location>
</feature>
<keyword evidence="19" id="KW-1185">Reference proteome</keyword>
<dbReference type="PANTHER" id="PTHR10160:SF19">
    <property type="entry name" value="PROTON-TRANSLOCATING NAD(P)(+) TRANSHYDROGENASE"/>
    <property type="match status" value="1"/>
</dbReference>